<dbReference type="Proteomes" id="UP000189670">
    <property type="component" value="Unassembled WGS sequence"/>
</dbReference>
<feature type="domain" description="AB hydrolase-1" evidence="1">
    <location>
        <begin position="30"/>
        <end position="277"/>
    </location>
</feature>
<name>A0A1V1P8Z1_9BACT</name>
<dbReference type="GO" id="GO:0016787">
    <property type="term" value="F:hydrolase activity"/>
    <property type="evidence" value="ECO:0007669"/>
    <property type="project" value="UniProtKB-KW"/>
</dbReference>
<dbReference type="AlphaFoldDB" id="A0A1V1P8Z1"/>
<gene>
    <name evidence="2" type="ORF">OMM_02645</name>
</gene>
<reference evidence="3" key="1">
    <citation type="submission" date="2012-11" db="EMBL/GenBank/DDBJ databases">
        <authorList>
            <person name="Lucero-Rivera Y.E."/>
            <person name="Tovar-Ramirez D."/>
        </authorList>
    </citation>
    <scope>NUCLEOTIDE SEQUENCE [LARGE SCALE GENOMIC DNA]</scope>
    <source>
        <strain evidence="3">Araruama</strain>
    </source>
</reference>
<keyword evidence="2" id="KW-0378">Hydrolase</keyword>
<accession>A0A1V1P8Z1</accession>
<evidence type="ECO:0000313" key="3">
    <source>
        <dbReference type="Proteomes" id="UP000189670"/>
    </source>
</evidence>
<dbReference type="InterPro" id="IPR029058">
    <property type="entry name" value="AB_hydrolase_fold"/>
</dbReference>
<evidence type="ECO:0000313" key="2">
    <source>
        <dbReference type="EMBL" id="ETR71236.1"/>
    </source>
</evidence>
<dbReference type="Pfam" id="PF00561">
    <property type="entry name" value="Abhydrolase_1"/>
    <property type="match status" value="1"/>
</dbReference>
<dbReference type="EMBL" id="ATBP01000301">
    <property type="protein sequence ID" value="ETR71236.1"/>
    <property type="molecule type" value="Genomic_DNA"/>
</dbReference>
<dbReference type="Gene3D" id="3.40.50.1820">
    <property type="entry name" value="alpha/beta hydrolase"/>
    <property type="match status" value="1"/>
</dbReference>
<proteinExistence type="predicted"/>
<sequence>MNKNKENKTLYLRDGRRLGFSDLGDPNGFPIFYFHGFPSSRLEALAGDKISEELNVRLIAIDRPGIGLSDLKPQRTLLDWPDDVLELADSLQIDRFSALGISGGGPFLMACAYKISHRLFKCGSVCGLGPVHTPWDIDGMSIVNRLGLTISKNVPWAASLFVGSMTPLMQFFPEMMLSLMAGDAPTCDRNALKESEFMSVMVEAAREAFRSGSVGLSQDLIIYGSHWDFDVAKIQIPVQIWHGEVDTVVPVIFAKYFETFIPDCTAVYYPDEGHISIVPNHFSTFLKALKEPISSKEE</sequence>
<dbReference type="PANTHER" id="PTHR45763">
    <property type="entry name" value="HYDROLASE, ALPHA/BETA FOLD FAMILY PROTEIN, EXPRESSED-RELATED"/>
    <property type="match status" value="1"/>
</dbReference>
<dbReference type="InterPro" id="IPR000073">
    <property type="entry name" value="AB_hydrolase_1"/>
</dbReference>
<protein>
    <submittedName>
        <fullName evidence="2">Alpha/beta hydrolase fold protein</fullName>
    </submittedName>
</protein>
<dbReference type="PANTHER" id="PTHR45763:SF46">
    <property type="entry name" value="AB HYDROLASE-1 DOMAIN-CONTAINING PROTEIN"/>
    <property type="match status" value="1"/>
</dbReference>
<organism evidence="2 3">
    <name type="scientific">Candidatus Magnetoglobus multicellularis str. Araruama</name>
    <dbReference type="NCBI Taxonomy" id="890399"/>
    <lineage>
        <taxon>Bacteria</taxon>
        <taxon>Pseudomonadati</taxon>
        <taxon>Thermodesulfobacteriota</taxon>
        <taxon>Desulfobacteria</taxon>
        <taxon>Desulfobacterales</taxon>
        <taxon>Desulfobacteraceae</taxon>
        <taxon>Candidatus Magnetoglobus</taxon>
    </lineage>
</organism>
<dbReference type="SUPFAM" id="SSF53474">
    <property type="entry name" value="alpha/beta-Hydrolases"/>
    <property type="match status" value="1"/>
</dbReference>
<comment type="caution">
    <text evidence="2">The sequence shown here is derived from an EMBL/GenBank/DDBJ whole genome shotgun (WGS) entry which is preliminary data.</text>
</comment>
<evidence type="ECO:0000259" key="1">
    <source>
        <dbReference type="Pfam" id="PF00561"/>
    </source>
</evidence>